<protein>
    <submittedName>
        <fullName evidence="1">Uncharacterized protein</fullName>
    </submittedName>
</protein>
<organism evidence="1 2">
    <name type="scientific">Orientia tsutsugamushi str. UT144</name>
    <dbReference type="NCBI Taxonomy" id="1441384"/>
    <lineage>
        <taxon>Bacteria</taxon>
        <taxon>Pseudomonadati</taxon>
        <taxon>Pseudomonadota</taxon>
        <taxon>Alphaproteobacteria</taxon>
        <taxon>Rickettsiales</taxon>
        <taxon>Rickettsiaceae</taxon>
        <taxon>Rickettsieae</taxon>
        <taxon>Orientia</taxon>
    </lineage>
</organism>
<accession>A0A0F3RNJ7</accession>
<dbReference type="Proteomes" id="UP000033580">
    <property type="component" value="Unassembled WGS sequence"/>
</dbReference>
<dbReference type="EMBL" id="LAOR01000001">
    <property type="protein sequence ID" value="KJW07915.1"/>
    <property type="molecule type" value="Genomic_DNA"/>
</dbReference>
<reference evidence="1 2" key="1">
    <citation type="submission" date="2015-01" db="EMBL/GenBank/DDBJ databases">
        <title>Genome Sequencing of Rickettsiales.</title>
        <authorList>
            <person name="Daugherty S.C."/>
            <person name="Su Q."/>
            <person name="Abolude K."/>
            <person name="Beier-Sexton M."/>
            <person name="Carlyon J.A."/>
            <person name="Carter R."/>
            <person name="Day N.P."/>
            <person name="Dumler S.J."/>
            <person name="Dyachenko V."/>
            <person name="Godinez A."/>
            <person name="Kurtti T.J."/>
            <person name="Lichay M."/>
            <person name="Mullins K.E."/>
            <person name="Ott S."/>
            <person name="Pappas-Brown V."/>
            <person name="Paris D.H."/>
            <person name="Patel P."/>
            <person name="Richards A.L."/>
            <person name="Sadzewicz L."/>
            <person name="Sears K."/>
            <person name="Seidman D."/>
            <person name="Sengamalay N."/>
            <person name="Stenos J."/>
            <person name="Tallon L.J."/>
            <person name="Vincent G."/>
            <person name="Fraser C.M."/>
            <person name="Munderloh U."/>
            <person name="Dunning-Hotopp J.C."/>
        </authorList>
    </citation>
    <scope>NUCLEOTIDE SEQUENCE [LARGE SCALE GENOMIC DNA]</scope>
    <source>
        <strain evidence="1 2">UT144</strain>
    </source>
</reference>
<evidence type="ECO:0000313" key="2">
    <source>
        <dbReference type="Proteomes" id="UP000033580"/>
    </source>
</evidence>
<evidence type="ECO:0000313" key="1">
    <source>
        <dbReference type="EMBL" id="KJW07915.1"/>
    </source>
</evidence>
<gene>
    <name evidence="1" type="ORF">OTUT144_0007</name>
</gene>
<proteinExistence type="predicted"/>
<sequence>METIRNIAAISRARANIGTYIECIGNFTTPMSTIYGCMITSVETIYQTIARLCGSYFVIASYYQHNGEEVATLYNNNNNFKSKIKMDVHSMITNTDGTKISLVVIYGYAKDQLTKILHTILHNNCTIERCSPTQLQLSFDREIYNNVSTIANEEIVNESETNDSDFTLVTIAKLAGVGTLCTYALFSCICKCNKLYRSYKKKYSNVNIEIADTGTIEIPSIAEQAANDEITINDEHEYASIDMLGAS</sequence>
<comment type="caution">
    <text evidence="1">The sequence shown here is derived from an EMBL/GenBank/DDBJ whole genome shotgun (WGS) entry which is preliminary data.</text>
</comment>
<name>A0A0F3RNJ7_ORITS</name>
<dbReference type="AlphaFoldDB" id="A0A0F3RNJ7"/>
<dbReference type="PATRIC" id="fig|1441384.3.peg.10"/>